<accession>A0A8J7RD11</accession>
<evidence type="ECO:0000313" key="1">
    <source>
        <dbReference type="EMBL" id="MBP1901781.1"/>
    </source>
</evidence>
<organism evidence="1 2">
    <name type="scientific">Halorubrum trapanicum</name>
    <dbReference type="NCBI Taxonomy" id="29284"/>
    <lineage>
        <taxon>Archaea</taxon>
        <taxon>Methanobacteriati</taxon>
        <taxon>Methanobacteriota</taxon>
        <taxon>Stenosarchaea group</taxon>
        <taxon>Halobacteria</taxon>
        <taxon>Halobacteriales</taxon>
        <taxon>Haloferacaceae</taxon>
        <taxon>Halorubrum</taxon>
    </lineage>
</organism>
<comment type="caution">
    <text evidence="1">The sequence shown here is derived from an EMBL/GenBank/DDBJ whole genome shotgun (WGS) entry which is preliminary data.</text>
</comment>
<protein>
    <submittedName>
        <fullName evidence="1">Uncharacterized protein</fullName>
    </submittedName>
</protein>
<name>A0A8J7RD11_9EURY</name>
<keyword evidence="2" id="KW-1185">Reference proteome</keyword>
<proteinExistence type="predicted"/>
<sequence length="58" mass="6327">MVDVGIGDDRMLATADRDDISVVVEVPAGRSEEELAETLDEVPAKIQTDRTCPLRGDR</sequence>
<reference evidence="1 2" key="1">
    <citation type="submission" date="2021-03" db="EMBL/GenBank/DDBJ databases">
        <title>Genomic Encyclopedia of Type Strains, Phase IV (KMG-IV): sequencing the most valuable type-strain genomes for metagenomic binning, comparative biology and taxonomic classification.</title>
        <authorList>
            <person name="Goeker M."/>
        </authorList>
    </citation>
    <scope>NUCLEOTIDE SEQUENCE [LARGE SCALE GENOMIC DNA]</scope>
    <source>
        <strain evidence="1 2">DSM 12287</strain>
    </source>
</reference>
<dbReference type="RefSeq" id="WP_209546126.1">
    <property type="nucleotide sequence ID" value="NZ_BAAADX010000002.1"/>
</dbReference>
<evidence type="ECO:0000313" key="2">
    <source>
        <dbReference type="Proteomes" id="UP000770586"/>
    </source>
</evidence>
<gene>
    <name evidence="1" type="ORF">J2744_001459</name>
</gene>
<dbReference type="AlphaFoldDB" id="A0A8J7RD11"/>
<dbReference type="Proteomes" id="UP000770586">
    <property type="component" value="Unassembled WGS sequence"/>
</dbReference>
<dbReference type="EMBL" id="JAGGKE010000005">
    <property type="protein sequence ID" value="MBP1901781.1"/>
    <property type="molecule type" value="Genomic_DNA"/>
</dbReference>